<proteinExistence type="inferred from homology"/>
<keyword evidence="7" id="KW-1185">Reference proteome</keyword>
<dbReference type="InterPro" id="IPR013719">
    <property type="entry name" value="RTT106/SPT16-like_middle_dom"/>
</dbReference>
<dbReference type="InterPro" id="IPR050454">
    <property type="entry name" value="RTT106/SSRP1_HistChap/FACT"/>
</dbReference>
<evidence type="ECO:0000256" key="2">
    <source>
        <dbReference type="ARBA" id="ARBA00037550"/>
    </source>
</evidence>
<dbReference type="Gene3D" id="2.30.29.120">
    <property type="match status" value="1"/>
</dbReference>
<evidence type="ECO:0000256" key="4">
    <source>
        <dbReference type="SAM" id="MobiDB-lite"/>
    </source>
</evidence>
<organism evidence="6 7">
    <name type="scientific">Acrodontium crateriforme</name>
    <dbReference type="NCBI Taxonomy" id="150365"/>
    <lineage>
        <taxon>Eukaryota</taxon>
        <taxon>Fungi</taxon>
        <taxon>Dikarya</taxon>
        <taxon>Ascomycota</taxon>
        <taxon>Pezizomycotina</taxon>
        <taxon>Dothideomycetes</taxon>
        <taxon>Dothideomycetidae</taxon>
        <taxon>Mycosphaerellales</taxon>
        <taxon>Teratosphaeriaceae</taxon>
        <taxon>Acrodontium</taxon>
    </lineage>
</organism>
<reference evidence="6 7" key="1">
    <citation type="submission" date="2023-11" db="EMBL/GenBank/DDBJ databases">
        <title>An acidophilic fungus is an integral part of prey digestion in a carnivorous sundew plant.</title>
        <authorList>
            <person name="Tsai I.J."/>
        </authorList>
    </citation>
    <scope>NUCLEOTIDE SEQUENCE [LARGE SCALE GENOMIC DNA]</scope>
    <source>
        <strain evidence="6">169a</strain>
    </source>
</reference>
<dbReference type="GO" id="GO:0031491">
    <property type="term" value="F:nucleosome binding"/>
    <property type="evidence" value="ECO:0007669"/>
    <property type="project" value="TreeGrafter"/>
</dbReference>
<feature type="compositionally biased region" description="Acidic residues" evidence="4">
    <location>
        <begin position="379"/>
        <end position="428"/>
    </location>
</feature>
<feature type="domain" description="Histone chaperone RTT106/FACT complex subunit SPT16-like middle" evidence="5">
    <location>
        <begin position="240"/>
        <end position="334"/>
    </location>
</feature>
<sequence length="428" mass="47630">MSADFDLLLKTAFPHEYPRLVAAVQEHPNPTILAQLFVELAGHVNPTNRNAPIVTAASKKRKLDHDAPAEVECTNSTQGISHPVVAFDCTDVSFQIPIRKKLKLQLVADEGDQSRQEIRLLHPQSNHLEYAFPAGQADEVFCLPVPEKQQRQWSFCVFPKSGATTVDGTNLEHIVFTLNETAPVGVTAEGFTATEDDTYINVTENAMNKMLATYGKRVVRPTDVEFASSIPQAHRKGEKAYHVKAHRGSKEGYLFFVTNGVVFGFKKPLVFFPFASIESISYTSVLQRTFNLVITTREKDGDELNEVEFSMLDQADFAGIDKYVERHGLNDASMAANRRAKAYNVNKEKPKKDVTNGGAAPGEVEDDERTELEKAEQQLQDEEDEEEEDYEASGGESDGEGEDTDEEEEYEEGGDDEVEEAEVDGDEE</sequence>
<evidence type="ECO:0000313" key="6">
    <source>
        <dbReference type="EMBL" id="WPG98265.1"/>
    </source>
</evidence>
<dbReference type="Gene3D" id="2.30.29.30">
    <property type="entry name" value="Pleckstrin-homology domain (PH domain)/Phosphotyrosine-binding domain (PTB)"/>
    <property type="match status" value="1"/>
</dbReference>
<dbReference type="PANTHER" id="PTHR45849:SF3">
    <property type="entry name" value="HISTONE CHAPERONE RTT106"/>
    <property type="match status" value="1"/>
</dbReference>
<dbReference type="PANTHER" id="PTHR45849">
    <property type="entry name" value="FACT COMPLEX SUBUNIT SSRP1"/>
    <property type="match status" value="1"/>
</dbReference>
<evidence type="ECO:0000259" key="5">
    <source>
        <dbReference type="SMART" id="SM01287"/>
    </source>
</evidence>
<dbReference type="EMBL" id="CP138581">
    <property type="protein sequence ID" value="WPG98265.1"/>
    <property type="molecule type" value="Genomic_DNA"/>
</dbReference>
<evidence type="ECO:0000313" key="7">
    <source>
        <dbReference type="Proteomes" id="UP001303373"/>
    </source>
</evidence>
<dbReference type="Proteomes" id="UP001303373">
    <property type="component" value="Chromosome 2"/>
</dbReference>
<accession>A0AAQ3R2J2</accession>
<comment type="similarity">
    <text evidence="1">Belongs to the RTT106 family.</text>
</comment>
<feature type="region of interest" description="Disordered" evidence="4">
    <location>
        <begin position="342"/>
        <end position="428"/>
    </location>
</feature>
<gene>
    <name evidence="6" type="ORF">R9X50_00105300</name>
</gene>
<evidence type="ECO:0000256" key="1">
    <source>
        <dbReference type="ARBA" id="ARBA00006159"/>
    </source>
</evidence>
<dbReference type="Pfam" id="PF08512">
    <property type="entry name" value="Rttp106-like_middle"/>
    <property type="match status" value="1"/>
</dbReference>
<comment type="function">
    <text evidence="2">Histones H3 and H4 chaperone involved in the nucleosome formation and heterochromatin silencing. Required for the deposition of H3K56ac-carrying H3-H4 complex onto newly-replicated DNA. Plays a role in the transcriptional regulation of the cell-cycle dependent histone genes by creating a repressive structure at the core histone gene promoter.</text>
</comment>
<name>A0AAQ3R2J2_9PEZI</name>
<evidence type="ECO:0000256" key="3">
    <source>
        <dbReference type="ARBA" id="ARBA00038654"/>
    </source>
</evidence>
<dbReference type="SMART" id="SM01287">
    <property type="entry name" value="Rtt106"/>
    <property type="match status" value="1"/>
</dbReference>
<dbReference type="AlphaFoldDB" id="A0AAQ3R2J2"/>
<comment type="subunit">
    <text evidence="3">Interacts with histones H3 and H4.</text>
</comment>
<protein>
    <recommendedName>
        <fullName evidence="5">Histone chaperone RTT106/FACT complex subunit SPT16-like middle domain-containing protein</fullName>
    </recommendedName>
</protein>
<dbReference type="InterPro" id="IPR011993">
    <property type="entry name" value="PH-like_dom_sf"/>
</dbReference>
<dbReference type="SUPFAM" id="SSF50729">
    <property type="entry name" value="PH domain-like"/>
    <property type="match status" value="1"/>
</dbReference>
<dbReference type="GO" id="GO:0042393">
    <property type="term" value="F:histone binding"/>
    <property type="evidence" value="ECO:0007669"/>
    <property type="project" value="TreeGrafter"/>
</dbReference>